<reference evidence="1 2" key="1">
    <citation type="submission" date="2015-09" db="EMBL/GenBank/DDBJ databases">
        <title>Whole genome shotgun sequence assembly of Aphanizomenon flos-aquae UKL13.</title>
        <authorList>
            <person name="Driscoll C."/>
        </authorList>
    </citation>
    <scope>NUCLEOTIDE SEQUENCE [LARGE SCALE GENOMIC DNA]</scope>
    <source>
        <strain evidence="1">MDT13</strain>
    </source>
</reference>
<evidence type="ECO:0000313" key="1">
    <source>
        <dbReference type="EMBL" id="OBQ23213.1"/>
    </source>
</evidence>
<evidence type="ECO:0000313" key="2">
    <source>
        <dbReference type="Proteomes" id="UP000092382"/>
    </source>
</evidence>
<proteinExistence type="predicted"/>
<sequence length="180" mass="20182">MNLNSKELIITKLEQGLPAITPAFGATLAEACAICLNNQGYIQGIELTVKGEFTSVFKLYWQEVTDQMLRCWNDSEYTTEQAAYGIAFLIIQELTDYTVIERSRRGTGFDYWLGKKGDNSEIPFQNAVRLEVSGIRKGDDSRIKARIKQKLAQVSTTDGTIPAYIVVVEFSNPLAFIVKK</sequence>
<dbReference type="STRING" id="1803587.GCA_001593825_00475"/>
<dbReference type="AlphaFoldDB" id="A0A1B7VQV3"/>
<comment type="caution">
    <text evidence="1">The sequence shown here is derived from an EMBL/GenBank/DDBJ whole genome shotgun (WGS) entry which is preliminary data.</text>
</comment>
<dbReference type="PATRIC" id="fig|1710894.3.peg.1503"/>
<protein>
    <submittedName>
        <fullName evidence="1">Uncharacterized protein</fullName>
    </submittedName>
</protein>
<gene>
    <name evidence="1" type="ORF">AN481_15125</name>
</gene>
<accession>A0A1B7VQV3</accession>
<name>A0A1B7VQV3_APHFL</name>
<dbReference type="EMBL" id="LJOY01000058">
    <property type="protein sequence ID" value="OBQ23213.1"/>
    <property type="molecule type" value="Genomic_DNA"/>
</dbReference>
<dbReference type="Proteomes" id="UP000092382">
    <property type="component" value="Unassembled WGS sequence"/>
</dbReference>
<organism evidence="1 2">
    <name type="scientific">Aphanizomenon flos-aquae LD13</name>
    <dbReference type="NCBI Taxonomy" id="1710894"/>
    <lineage>
        <taxon>Bacteria</taxon>
        <taxon>Bacillati</taxon>
        <taxon>Cyanobacteriota</taxon>
        <taxon>Cyanophyceae</taxon>
        <taxon>Nostocales</taxon>
        <taxon>Aphanizomenonaceae</taxon>
        <taxon>Aphanizomenon</taxon>
    </lineage>
</organism>